<evidence type="ECO:0000256" key="1">
    <source>
        <dbReference type="ARBA" id="ARBA00022741"/>
    </source>
</evidence>
<dbReference type="PROSITE" id="PS50045">
    <property type="entry name" value="SIGMA54_INTERACT_4"/>
    <property type="match status" value="1"/>
</dbReference>
<gene>
    <name evidence="9" type="ORF">FIV46_07810</name>
</gene>
<evidence type="ECO:0000256" key="4">
    <source>
        <dbReference type="ARBA" id="ARBA00023015"/>
    </source>
</evidence>
<dbReference type="PANTHER" id="PTHR32071:SF57">
    <property type="entry name" value="C4-DICARBOXYLATE TRANSPORT TRANSCRIPTIONAL REGULATORY PROTEIN DCTD"/>
    <property type="match status" value="1"/>
</dbReference>
<proteinExistence type="predicted"/>
<evidence type="ECO:0000256" key="3">
    <source>
        <dbReference type="ARBA" id="ARBA00023012"/>
    </source>
</evidence>
<dbReference type="PROSITE" id="PS00675">
    <property type="entry name" value="SIGMA54_INTERACT_1"/>
    <property type="match status" value="1"/>
</dbReference>
<dbReference type="PANTHER" id="PTHR32071">
    <property type="entry name" value="TRANSCRIPTIONAL REGULATORY PROTEIN"/>
    <property type="match status" value="1"/>
</dbReference>
<dbReference type="FunFam" id="3.40.50.300:FF:000006">
    <property type="entry name" value="DNA-binding transcriptional regulator NtrC"/>
    <property type="match status" value="1"/>
</dbReference>
<dbReference type="InterPro" id="IPR058031">
    <property type="entry name" value="AAA_lid_NorR"/>
</dbReference>
<dbReference type="SUPFAM" id="SSF46689">
    <property type="entry name" value="Homeodomain-like"/>
    <property type="match status" value="1"/>
</dbReference>
<dbReference type="Pfam" id="PF02830">
    <property type="entry name" value="V4R"/>
    <property type="match status" value="1"/>
</dbReference>
<dbReference type="Pfam" id="PF02954">
    <property type="entry name" value="HTH_8"/>
    <property type="match status" value="1"/>
</dbReference>
<evidence type="ECO:0000313" key="10">
    <source>
        <dbReference type="Proteomes" id="UP000319148"/>
    </source>
</evidence>
<dbReference type="InterPro" id="IPR027417">
    <property type="entry name" value="P-loop_NTPase"/>
</dbReference>
<dbReference type="SMART" id="SM00989">
    <property type="entry name" value="V4R"/>
    <property type="match status" value="1"/>
</dbReference>
<dbReference type="PROSITE" id="PS00688">
    <property type="entry name" value="SIGMA54_INTERACT_3"/>
    <property type="match status" value="1"/>
</dbReference>
<keyword evidence="5" id="KW-0010">Activator</keyword>
<dbReference type="InterPro" id="IPR004096">
    <property type="entry name" value="V4R"/>
</dbReference>
<dbReference type="InterPro" id="IPR002197">
    <property type="entry name" value="HTH_Fis"/>
</dbReference>
<dbReference type="SMART" id="SM00382">
    <property type="entry name" value="AAA"/>
    <property type="match status" value="1"/>
</dbReference>
<dbReference type="Gene3D" id="3.30.1380.20">
    <property type="entry name" value="Trafficking protein particle complex subunit 3"/>
    <property type="match status" value="1"/>
</dbReference>
<feature type="domain" description="Sigma-54 factor interaction" evidence="8">
    <location>
        <begin position="249"/>
        <end position="478"/>
    </location>
</feature>
<dbReference type="InterPro" id="IPR002078">
    <property type="entry name" value="Sigma_54_int"/>
</dbReference>
<evidence type="ECO:0000256" key="6">
    <source>
        <dbReference type="ARBA" id="ARBA00023163"/>
    </source>
</evidence>
<evidence type="ECO:0000256" key="2">
    <source>
        <dbReference type="ARBA" id="ARBA00022840"/>
    </source>
</evidence>
<dbReference type="AlphaFoldDB" id="A0A501PL08"/>
<keyword evidence="2" id="KW-0067">ATP-binding</keyword>
<keyword evidence="6" id="KW-0804">Transcription</keyword>
<dbReference type="Gene3D" id="3.40.50.300">
    <property type="entry name" value="P-loop containing nucleotide triphosphate hydrolases"/>
    <property type="match status" value="1"/>
</dbReference>
<dbReference type="InterPro" id="IPR003593">
    <property type="entry name" value="AAA+_ATPase"/>
</dbReference>
<dbReference type="Pfam" id="PF00158">
    <property type="entry name" value="Sigma54_activat"/>
    <property type="match status" value="1"/>
</dbReference>
<dbReference type="CDD" id="cd00009">
    <property type="entry name" value="AAA"/>
    <property type="match status" value="1"/>
</dbReference>
<keyword evidence="1" id="KW-0547">Nucleotide-binding</keyword>
<keyword evidence="10" id="KW-1185">Reference proteome</keyword>
<dbReference type="Gene3D" id="1.10.8.60">
    <property type="match status" value="1"/>
</dbReference>
<evidence type="ECO:0000256" key="7">
    <source>
        <dbReference type="SAM" id="MobiDB-lite"/>
    </source>
</evidence>
<dbReference type="InterPro" id="IPR024096">
    <property type="entry name" value="NO_sig/Golgi_transp_ligand-bd"/>
</dbReference>
<dbReference type="SUPFAM" id="SSF52540">
    <property type="entry name" value="P-loop containing nucleoside triphosphate hydrolases"/>
    <property type="match status" value="1"/>
</dbReference>
<feature type="region of interest" description="Disordered" evidence="7">
    <location>
        <begin position="221"/>
        <end position="240"/>
    </location>
</feature>
<accession>A0A501PL08</accession>
<reference evidence="10" key="1">
    <citation type="submission" date="2019-06" db="EMBL/GenBank/DDBJ databases">
        <title>The complete genome of Emcibacter congregatus ZYLT.</title>
        <authorList>
            <person name="Zhao Z."/>
        </authorList>
    </citation>
    <scope>NUCLEOTIDE SEQUENCE [LARGE SCALE GENOMIC DNA]</scope>
    <source>
        <strain evidence="10">MCCC 1A06723</strain>
    </source>
</reference>
<evidence type="ECO:0000259" key="8">
    <source>
        <dbReference type="PROSITE" id="PS50045"/>
    </source>
</evidence>
<dbReference type="GO" id="GO:0005524">
    <property type="term" value="F:ATP binding"/>
    <property type="evidence" value="ECO:0007669"/>
    <property type="project" value="UniProtKB-KW"/>
</dbReference>
<sequence>MPQIGDLTERLHFSPDDGRIWLDNRRMLLIDSYSMGALRIELIEAFGIETARGLLTRMGYTCGTRDAQLAMKVRSKQDDIMDLFLAGPQLHALEGIVIVEPVKLEIDVTKGKFYGEFVWRDSSEGEVHINNYGIGSEPVCWMQTGYASGYASVTMGRPILFREVQCSALGHETCRVIGKPASEWENPENDLKYFKPQPFVNKKVEEMEPVTVRKSSLPLTPKERVPDEYTPDVNALPGKEEIDSPYTEMVGVSARFSAACHMLSRVAPTNATVLFLGETGVGKEMFARTLYRISNRADAPFVAVNCAAIPENLIESELFGVEKGAFTGAVTSRPGRFELANNGTIFLDEAGTLSLASQGKLLRALQEKEIERVGSTTTKRINVRVIAATNVDLHKEVSEGRFREDLFFRLNVFPIRIPPLRERRDDIPLLMDSFLKRFIKIHMKNVTGFTSKAVEALLSYDWPGNIRELENVIERGVIMAPENGSIDLCHLFTYGEKMTSSVFRLDEEGSLRQKKGNGSERTSIEEEHIQDIASRFIGSSLSLDEMEDILVDNAMKAAGNNVSNAAKLLRITRARLDYRLKKRTEKSQG</sequence>
<dbReference type="Pfam" id="PF25601">
    <property type="entry name" value="AAA_lid_14"/>
    <property type="match status" value="1"/>
</dbReference>
<dbReference type="SUPFAM" id="SSF111126">
    <property type="entry name" value="Ligand-binding domain in the NO signalling and Golgi transport"/>
    <property type="match status" value="1"/>
</dbReference>
<dbReference type="EMBL" id="VFIY01000006">
    <property type="protein sequence ID" value="TPD60788.1"/>
    <property type="molecule type" value="Genomic_DNA"/>
</dbReference>
<dbReference type="InterPro" id="IPR025944">
    <property type="entry name" value="Sigma_54_int_dom_CS"/>
</dbReference>
<organism evidence="9 10">
    <name type="scientific">Emcibacter nanhaiensis</name>
    <dbReference type="NCBI Taxonomy" id="1505037"/>
    <lineage>
        <taxon>Bacteria</taxon>
        <taxon>Pseudomonadati</taxon>
        <taxon>Pseudomonadota</taxon>
        <taxon>Alphaproteobacteria</taxon>
        <taxon>Emcibacterales</taxon>
        <taxon>Emcibacteraceae</taxon>
        <taxon>Emcibacter</taxon>
    </lineage>
</organism>
<dbReference type="OrthoDB" id="7324976at2"/>
<dbReference type="Proteomes" id="UP000319148">
    <property type="component" value="Unassembled WGS sequence"/>
</dbReference>
<protein>
    <submittedName>
        <fullName evidence="9">AAA family ATPase</fullName>
    </submittedName>
</protein>
<comment type="caution">
    <text evidence="9">The sequence shown here is derived from an EMBL/GenBank/DDBJ whole genome shotgun (WGS) entry which is preliminary data.</text>
</comment>
<evidence type="ECO:0000256" key="5">
    <source>
        <dbReference type="ARBA" id="ARBA00023159"/>
    </source>
</evidence>
<dbReference type="InterPro" id="IPR025662">
    <property type="entry name" value="Sigma_54_int_dom_ATP-bd_1"/>
</dbReference>
<dbReference type="GO" id="GO:0043565">
    <property type="term" value="F:sequence-specific DNA binding"/>
    <property type="evidence" value="ECO:0007669"/>
    <property type="project" value="InterPro"/>
</dbReference>
<dbReference type="InterPro" id="IPR010523">
    <property type="entry name" value="XylR_N"/>
</dbReference>
<evidence type="ECO:0000313" key="9">
    <source>
        <dbReference type="EMBL" id="TPD60788.1"/>
    </source>
</evidence>
<keyword evidence="3" id="KW-0902">Two-component regulatory system</keyword>
<keyword evidence="4" id="KW-0805">Transcription regulation</keyword>
<dbReference type="InterPro" id="IPR009057">
    <property type="entry name" value="Homeodomain-like_sf"/>
</dbReference>
<dbReference type="Pfam" id="PF06505">
    <property type="entry name" value="XylR_N"/>
    <property type="match status" value="1"/>
</dbReference>
<dbReference type="GO" id="GO:0006355">
    <property type="term" value="P:regulation of DNA-templated transcription"/>
    <property type="evidence" value="ECO:0007669"/>
    <property type="project" value="InterPro"/>
</dbReference>
<dbReference type="Gene3D" id="1.10.10.60">
    <property type="entry name" value="Homeodomain-like"/>
    <property type="match status" value="1"/>
</dbReference>
<dbReference type="GO" id="GO:0000160">
    <property type="term" value="P:phosphorelay signal transduction system"/>
    <property type="evidence" value="ECO:0007669"/>
    <property type="project" value="UniProtKB-KW"/>
</dbReference>
<name>A0A501PL08_9PROT</name>